<keyword evidence="4" id="KW-0418">Kinase</keyword>
<dbReference type="OrthoDB" id="346907at2759"/>
<evidence type="ECO:0000256" key="5">
    <source>
        <dbReference type="ARBA" id="ARBA00022840"/>
    </source>
</evidence>
<dbReference type="EMBL" id="NJEU01000071">
    <property type="protein sequence ID" value="PHH82208.1"/>
    <property type="molecule type" value="Genomic_DNA"/>
</dbReference>
<evidence type="ECO:0000256" key="6">
    <source>
        <dbReference type="SAM" id="MobiDB-lite"/>
    </source>
</evidence>
<dbReference type="SMART" id="SM00220">
    <property type="entry name" value="S_TKc"/>
    <property type="match status" value="1"/>
</dbReference>
<accession>A0A2C5YVT0</accession>
<dbReference type="PROSITE" id="PS00108">
    <property type="entry name" value="PROTEIN_KINASE_ST"/>
    <property type="match status" value="1"/>
</dbReference>
<evidence type="ECO:0000256" key="2">
    <source>
        <dbReference type="ARBA" id="ARBA00022679"/>
    </source>
</evidence>
<comment type="caution">
    <text evidence="8">The sequence shown here is derived from an EMBL/GenBank/DDBJ whole genome shotgun (WGS) entry which is preliminary data.</text>
</comment>
<evidence type="ECO:0000313" key="8">
    <source>
        <dbReference type="EMBL" id="PHH82208.1"/>
    </source>
</evidence>
<evidence type="ECO:0000313" key="9">
    <source>
        <dbReference type="Proteomes" id="UP000224854"/>
    </source>
</evidence>
<gene>
    <name evidence="8" type="ORF">CDD82_6695</name>
</gene>
<keyword evidence="3" id="KW-0547">Nucleotide-binding</keyword>
<dbReference type="InterPro" id="IPR011009">
    <property type="entry name" value="Kinase-like_dom_sf"/>
</dbReference>
<feature type="region of interest" description="Disordered" evidence="6">
    <location>
        <begin position="1"/>
        <end position="25"/>
    </location>
</feature>
<dbReference type="InterPro" id="IPR000719">
    <property type="entry name" value="Prot_kinase_dom"/>
</dbReference>
<evidence type="ECO:0000256" key="4">
    <source>
        <dbReference type="ARBA" id="ARBA00022777"/>
    </source>
</evidence>
<keyword evidence="1" id="KW-0723">Serine/threonine-protein kinase</keyword>
<dbReference type="PANTHER" id="PTHR24345:SF0">
    <property type="entry name" value="CELL CYCLE SERINE_THREONINE-PROTEIN KINASE CDC5_MSD2"/>
    <property type="match status" value="1"/>
</dbReference>
<keyword evidence="9" id="KW-1185">Reference proteome</keyword>
<evidence type="ECO:0000256" key="3">
    <source>
        <dbReference type="ARBA" id="ARBA00022741"/>
    </source>
</evidence>
<proteinExistence type="predicted"/>
<protein>
    <recommendedName>
        <fullName evidence="7">Protein kinase domain-containing protein</fullName>
    </recommendedName>
</protein>
<reference evidence="8 9" key="1">
    <citation type="submission" date="2017-06" db="EMBL/GenBank/DDBJ databases">
        <title>Ant-infecting Ophiocordyceps genomes reveal a high diversity of potential behavioral manipulation genes and a possible major role for enterotoxins.</title>
        <authorList>
            <person name="De Bekker C."/>
            <person name="Evans H.C."/>
            <person name="Brachmann A."/>
            <person name="Hughes D.P."/>
        </authorList>
    </citation>
    <scope>NUCLEOTIDE SEQUENCE [LARGE SCALE GENOMIC DNA]</scope>
    <source>
        <strain evidence="8 9">1348a</strain>
    </source>
</reference>
<dbReference type="PANTHER" id="PTHR24345">
    <property type="entry name" value="SERINE/THREONINE-PROTEIN KINASE PLK"/>
    <property type="match status" value="1"/>
</dbReference>
<dbReference type="AlphaFoldDB" id="A0A2C5YVT0"/>
<dbReference type="GO" id="GO:0005634">
    <property type="term" value="C:nucleus"/>
    <property type="evidence" value="ECO:0007669"/>
    <property type="project" value="TreeGrafter"/>
</dbReference>
<sequence length="615" mass="67771">MADIRPEPSEGAAEEKTEPISQSEIEARLGLRVDGTGDFAGHEALPLDILSLDPHEDFRILVRPLTRLPSASSVSPGSDSLKWLAKHKALAVVQTPRDVKLSLRIPGEVQHASSRILLRLDVYYDPGSDRVILFNTSDEPISLARISHTVPSADSATPLSQSHVINPGLACSCEPGTWRITLRKVDLVDFRVLEKRPLSLLGPQLRLSPMHTRCSGCSSGSCTSLSSKRSLDLDTDGKRAKRRISGPAGKADDNVVMLYHNGIDPVILPPLAKENKQLCAAASNALMDVKLDETVSVPGVREVDAYQVTKRGLIASTALSSVYMASHSKLPDQFITVKVLQTRMAPSDKPLAHERNVIHQADMWLRECQNQESLQHDSIVRYHGGDARFLSLYLEHVEAPDLGSTSRWRNKTDDFVGNRQDALRILRDIAGALSYIHGRQMVHNDIKPGNILYSPERGAVLCDFGLSTIADHSPSTGGTPYYVPPEFIGHKLRGTPSDVWALGVVMLYIVGKIKFPDIRCRRQHPRRLYWQIGGINNPSLANKQDGNGQPAVSQMRDWLKEVNAARDGLDSSDVVERLVKEMLAPHPNQRITMAKVVDELEVSGRLVSLQQGVNL</sequence>
<dbReference type="GO" id="GO:0004674">
    <property type="term" value="F:protein serine/threonine kinase activity"/>
    <property type="evidence" value="ECO:0007669"/>
    <property type="project" value="UniProtKB-KW"/>
</dbReference>
<dbReference type="GO" id="GO:0005524">
    <property type="term" value="F:ATP binding"/>
    <property type="evidence" value="ECO:0007669"/>
    <property type="project" value="UniProtKB-KW"/>
</dbReference>
<dbReference type="Proteomes" id="UP000224854">
    <property type="component" value="Unassembled WGS sequence"/>
</dbReference>
<dbReference type="SUPFAM" id="SSF56112">
    <property type="entry name" value="Protein kinase-like (PK-like)"/>
    <property type="match status" value="1"/>
</dbReference>
<dbReference type="Gene3D" id="1.10.510.10">
    <property type="entry name" value="Transferase(Phosphotransferase) domain 1"/>
    <property type="match status" value="1"/>
</dbReference>
<dbReference type="PROSITE" id="PS50011">
    <property type="entry name" value="PROTEIN_KINASE_DOM"/>
    <property type="match status" value="1"/>
</dbReference>
<dbReference type="InterPro" id="IPR008271">
    <property type="entry name" value="Ser/Thr_kinase_AS"/>
</dbReference>
<feature type="domain" description="Protein kinase" evidence="7">
    <location>
        <begin position="308"/>
        <end position="602"/>
    </location>
</feature>
<keyword evidence="5" id="KW-0067">ATP-binding</keyword>
<dbReference type="Pfam" id="PF00069">
    <property type="entry name" value="Pkinase"/>
    <property type="match status" value="1"/>
</dbReference>
<name>A0A2C5YVT0_9HYPO</name>
<evidence type="ECO:0000259" key="7">
    <source>
        <dbReference type="PROSITE" id="PS50011"/>
    </source>
</evidence>
<organism evidence="8 9">
    <name type="scientific">Ophiocordyceps australis</name>
    <dbReference type="NCBI Taxonomy" id="1399860"/>
    <lineage>
        <taxon>Eukaryota</taxon>
        <taxon>Fungi</taxon>
        <taxon>Dikarya</taxon>
        <taxon>Ascomycota</taxon>
        <taxon>Pezizomycotina</taxon>
        <taxon>Sordariomycetes</taxon>
        <taxon>Hypocreomycetidae</taxon>
        <taxon>Hypocreales</taxon>
        <taxon>Ophiocordycipitaceae</taxon>
        <taxon>Ophiocordyceps</taxon>
    </lineage>
</organism>
<keyword evidence="2" id="KW-0808">Transferase</keyword>
<feature type="compositionally biased region" description="Basic and acidic residues" evidence="6">
    <location>
        <begin position="1"/>
        <end position="18"/>
    </location>
</feature>
<evidence type="ECO:0000256" key="1">
    <source>
        <dbReference type="ARBA" id="ARBA00022527"/>
    </source>
</evidence>